<dbReference type="Proteomes" id="UP001497516">
    <property type="component" value="Chromosome 6"/>
</dbReference>
<proteinExistence type="predicted"/>
<evidence type="ECO:0000256" key="1">
    <source>
        <dbReference type="SAM" id="MobiDB-lite"/>
    </source>
</evidence>
<feature type="domain" description="DUF8204" evidence="2">
    <location>
        <begin position="39"/>
        <end position="124"/>
    </location>
</feature>
<evidence type="ECO:0000313" key="4">
    <source>
        <dbReference type="Proteomes" id="UP001497516"/>
    </source>
</evidence>
<name>A0AAV2F8P3_9ROSI</name>
<reference evidence="3 4" key="1">
    <citation type="submission" date="2024-04" db="EMBL/GenBank/DDBJ databases">
        <authorList>
            <person name="Fracassetti M."/>
        </authorList>
    </citation>
    <scope>NUCLEOTIDE SEQUENCE [LARGE SCALE GENOMIC DNA]</scope>
</reference>
<dbReference type="PANTHER" id="PTHR34566:SF2">
    <property type="entry name" value="ALTERED INHERITANCE OF MITOCHONDRIA PROTEIN"/>
    <property type="match status" value="1"/>
</dbReference>
<dbReference type="AlphaFoldDB" id="A0AAV2F8P3"/>
<organism evidence="3 4">
    <name type="scientific">Linum trigynum</name>
    <dbReference type="NCBI Taxonomy" id="586398"/>
    <lineage>
        <taxon>Eukaryota</taxon>
        <taxon>Viridiplantae</taxon>
        <taxon>Streptophyta</taxon>
        <taxon>Embryophyta</taxon>
        <taxon>Tracheophyta</taxon>
        <taxon>Spermatophyta</taxon>
        <taxon>Magnoliopsida</taxon>
        <taxon>eudicotyledons</taxon>
        <taxon>Gunneridae</taxon>
        <taxon>Pentapetalae</taxon>
        <taxon>rosids</taxon>
        <taxon>fabids</taxon>
        <taxon>Malpighiales</taxon>
        <taxon>Linaceae</taxon>
        <taxon>Linum</taxon>
    </lineage>
</organism>
<sequence>MEPSKDLDGGEGISGNKSKQIGNQKPGEGGGAAAGCVEGKSCKGYLYYSSVLKSSGNNPRCIGIPRTLPSGTNIGVEHQSNEEKDLHDFYYGCAGYSVYVTGDHLVDREESKTRLPVCIGLELLVNKKVTTSSASAPGPAPALAHHRQDGRNDSPRPQLPKPMQPPTDDFLTRFTRSANLVASGVARNMRRVGNQIKDTVDDIFFPFRKRPK</sequence>
<dbReference type="PANTHER" id="PTHR34566">
    <property type="entry name" value="ALTERED INHERITANCE OF MITOCHONDRIA PROTEIN"/>
    <property type="match status" value="1"/>
</dbReference>
<accession>A0AAV2F8P3</accession>
<gene>
    <name evidence="3" type="ORF">LTRI10_LOCUS35070</name>
</gene>
<protein>
    <recommendedName>
        <fullName evidence="2">DUF8204 domain-containing protein</fullName>
    </recommendedName>
</protein>
<dbReference type="EMBL" id="OZ034819">
    <property type="protein sequence ID" value="CAL1394575.1"/>
    <property type="molecule type" value="Genomic_DNA"/>
</dbReference>
<feature type="region of interest" description="Disordered" evidence="1">
    <location>
        <begin position="1"/>
        <end position="33"/>
    </location>
</feature>
<evidence type="ECO:0000313" key="3">
    <source>
        <dbReference type="EMBL" id="CAL1394575.1"/>
    </source>
</evidence>
<evidence type="ECO:0000259" key="2">
    <source>
        <dbReference type="Pfam" id="PF26631"/>
    </source>
</evidence>
<feature type="region of interest" description="Disordered" evidence="1">
    <location>
        <begin position="131"/>
        <end position="170"/>
    </location>
</feature>
<dbReference type="InterPro" id="IPR058517">
    <property type="entry name" value="DUF8204"/>
</dbReference>
<dbReference type="Pfam" id="PF26631">
    <property type="entry name" value="DUF8204"/>
    <property type="match status" value="1"/>
</dbReference>
<feature type="compositionally biased region" description="Low complexity" evidence="1">
    <location>
        <begin position="132"/>
        <end position="143"/>
    </location>
</feature>
<keyword evidence="4" id="KW-1185">Reference proteome</keyword>